<feature type="non-terminal residue" evidence="2">
    <location>
        <position position="128"/>
    </location>
</feature>
<feature type="domain" description="Aconitase A/isopropylmalate dehydratase small subunit swivel" evidence="1">
    <location>
        <begin position="91"/>
        <end position="127"/>
    </location>
</feature>
<evidence type="ECO:0000259" key="1">
    <source>
        <dbReference type="Pfam" id="PF00694"/>
    </source>
</evidence>
<evidence type="ECO:0000313" key="2">
    <source>
        <dbReference type="EMBL" id="SVC75517.1"/>
    </source>
</evidence>
<protein>
    <recommendedName>
        <fullName evidence="1">Aconitase A/isopropylmalate dehydratase small subunit swivel domain-containing protein</fullName>
    </recommendedName>
</protein>
<dbReference type="InterPro" id="IPR015928">
    <property type="entry name" value="Aconitase/3IPM_dehydase_swvl"/>
</dbReference>
<dbReference type="Gene3D" id="3.20.19.10">
    <property type="entry name" value="Aconitase, domain 4"/>
    <property type="match status" value="1"/>
</dbReference>
<organism evidence="2">
    <name type="scientific">marine metagenome</name>
    <dbReference type="NCBI Taxonomy" id="408172"/>
    <lineage>
        <taxon>unclassified sequences</taxon>
        <taxon>metagenomes</taxon>
        <taxon>ecological metagenomes</taxon>
    </lineage>
</organism>
<proteinExistence type="predicted"/>
<name>A0A382PRN7_9ZZZZ</name>
<dbReference type="InterPro" id="IPR000573">
    <property type="entry name" value="AconitaseA/IPMdHydase_ssu_swvl"/>
</dbReference>
<dbReference type="AlphaFoldDB" id="A0A382PRN7"/>
<dbReference type="Pfam" id="PF00694">
    <property type="entry name" value="Aconitase_C"/>
    <property type="match status" value="1"/>
</dbReference>
<reference evidence="2" key="1">
    <citation type="submission" date="2018-05" db="EMBL/GenBank/DDBJ databases">
        <authorList>
            <person name="Lanie J.A."/>
            <person name="Ng W.-L."/>
            <person name="Kazmierczak K.M."/>
            <person name="Andrzejewski T.M."/>
            <person name="Davidsen T.M."/>
            <person name="Wayne K.J."/>
            <person name="Tettelin H."/>
            <person name="Glass J.I."/>
            <person name="Rusch D."/>
            <person name="Podicherti R."/>
            <person name="Tsui H.-C.T."/>
            <person name="Winkler M.E."/>
        </authorList>
    </citation>
    <scope>NUCLEOTIDE SEQUENCE</scope>
</reference>
<dbReference type="SUPFAM" id="SSF52016">
    <property type="entry name" value="LeuD/IlvD-like"/>
    <property type="match status" value="1"/>
</dbReference>
<dbReference type="EMBL" id="UINC01108994">
    <property type="protein sequence ID" value="SVC75517.1"/>
    <property type="molecule type" value="Genomic_DNA"/>
</dbReference>
<gene>
    <name evidence="2" type="ORF">METZ01_LOCUS328371</name>
</gene>
<sequence length="128" mass="14340">MSWPPEIVKLNPNKRVLFLTKNLSLIKEQLYNGLNLRMEDLSVDDLLDDINTDVMTPAWVCFEHQPSILAENAYAGLMHEGERVFRQGALKEGGFEVIVSGHRKGTGSSRETAAQCERWSGVRIVIAA</sequence>
<accession>A0A382PRN7</accession>